<dbReference type="EMBL" id="QSFZ01000001">
    <property type="protein sequence ID" value="RHA94673.1"/>
    <property type="molecule type" value="Genomic_DNA"/>
</dbReference>
<dbReference type="Proteomes" id="UP000286220">
    <property type="component" value="Unassembled WGS sequence"/>
</dbReference>
<evidence type="ECO:0000313" key="1">
    <source>
        <dbReference type="EMBL" id="RHA94673.1"/>
    </source>
</evidence>
<proteinExistence type="predicted"/>
<dbReference type="AlphaFoldDB" id="A0A413U8R2"/>
<organism evidence="1 2">
    <name type="scientific">Agathobacter rectalis</name>
    <dbReference type="NCBI Taxonomy" id="39491"/>
    <lineage>
        <taxon>Bacteria</taxon>
        <taxon>Bacillati</taxon>
        <taxon>Bacillota</taxon>
        <taxon>Clostridia</taxon>
        <taxon>Lachnospirales</taxon>
        <taxon>Lachnospiraceae</taxon>
        <taxon>Agathobacter</taxon>
    </lineage>
</organism>
<comment type="caution">
    <text evidence="1">The sequence shown here is derived from an EMBL/GenBank/DDBJ whole genome shotgun (WGS) entry which is preliminary data.</text>
</comment>
<protein>
    <submittedName>
        <fullName evidence="1">DUF4868 domain-containing protein</fullName>
    </submittedName>
</protein>
<name>A0A413U8R2_9FIRM</name>
<gene>
    <name evidence="1" type="ORF">DW912_01005</name>
</gene>
<sequence length="327" mass="38137">MAVEKDKSMSMSELQDLIVYYKDNLTEEYIQIDIMFAKKTASTKRLYKTWMLLCRNQDIEEMLEETLTNMEKVTQERTIDEYDLELSTDDTVQVIEEEKVINYSQLTESITVDYTDDNTINENTDYDKLDFVVVKLSDNSGEDPKPAITVLKKHLKSPAKFKGTKRFVFNGKEAVAFDKPLLVIGSNVEAFNVAGYFYITNRDNFNTMLNFKDVYYKIVDDNAEQIKQAELFDNAEEFIADCRNNGRYVTRLTKAILVESFKNVKDNKNKLQDIKKDYKLNLEFTDDGKIVYNKEHVNEILNLLLEHYVTSALTDKRMLAKAIEKYE</sequence>
<evidence type="ECO:0000313" key="2">
    <source>
        <dbReference type="Proteomes" id="UP000286220"/>
    </source>
</evidence>
<accession>A0A413U8R2</accession>
<dbReference type="RefSeq" id="WP_118332477.1">
    <property type="nucleotide sequence ID" value="NZ_QSFZ01000001.1"/>
</dbReference>
<dbReference type="InterPro" id="IPR032359">
    <property type="entry name" value="KwaB-like"/>
</dbReference>
<dbReference type="Pfam" id="PF16162">
    <property type="entry name" value="KwaB"/>
    <property type="match status" value="1"/>
</dbReference>
<reference evidence="1 2" key="1">
    <citation type="submission" date="2018-08" db="EMBL/GenBank/DDBJ databases">
        <title>A genome reference for cultivated species of the human gut microbiota.</title>
        <authorList>
            <person name="Zou Y."/>
            <person name="Xue W."/>
            <person name="Luo G."/>
        </authorList>
    </citation>
    <scope>NUCLEOTIDE SEQUENCE [LARGE SCALE GENOMIC DNA]</scope>
    <source>
        <strain evidence="1 2">AM42-17AT</strain>
    </source>
</reference>